<name>A0ABQ1JRR7_9FLAO</name>
<dbReference type="Proteomes" id="UP000615760">
    <property type="component" value="Unassembled WGS sequence"/>
</dbReference>
<dbReference type="PROSITE" id="PS51257">
    <property type="entry name" value="PROKAR_LIPOPROTEIN"/>
    <property type="match status" value="1"/>
</dbReference>
<accession>A0ABQ1JRR7</accession>
<evidence type="ECO:0000256" key="1">
    <source>
        <dbReference type="SAM" id="SignalP"/>
    </source>
</evidence>
<keyword evidence="3" id="KW-1185">Reference proteome</keyword>
<protein>
    <recommendedName>
        <fullName evidence="4">Lipoprotein</fullName>
    </recommendedName>
</protein>
<feature type="chain" id="PRO_5045480177" description="Lipoprotein" evidence="1">
    <location>
        <begin position="28"/>
        <end position="147"/>
    </location>
</feature>
<organism evidence="2 3">
    <name type="scientific">Flavobacterium suaedae</name>
    <dbReference type="NCBI Taxonomy" id="1767027"/>
    <lineage>
        <taxon>Bacteria</taxon>
        <taxon>Pseudomonadati</taxon>
        <taxon>Bacteroidota</taxon>
        <taxon>Flavobacteriia</taxon>
        <taxon>Flavobacteriales</taxon>
        <taxon>Flavobacteriaceae</taxon>
        <taxon>Flavobacterium</taxon>
    </lineage>
</organism>
<gene>
    <name evidence="2" type="ORF">GCM10007424_14860</name>
</gene>
<reference evidence="3" key="1">
    <citation type="journal article" date="2019" name="Int. J. Syst. Evol. Microbiol.">
        <title>The Global Catalogue of Microorganisms (GCM) 10K type strain sequencing project: providing services to taxonomists for standard genome sequencing and annotation.</title>
        <authorList>
            <consortium name="The Broad Institute Genomics Platform"/>
            <consortium name="The Broad Institute Genome Sequencing Center for Infectious Disease"/>
            <person name="Wu L."/>
            <person name="Ma J."/>
        </authorList>
    </citation>
    <scope>NUCLEOTIDE SEQUENCE [LARGE SCALE GENOMIC DNA]</scope>
    <source>
        <strain evidence="3">CGMCC 1.15461</strain>
    </source>
</reference>
<keyword evidence="1" id="KW-0732">Signal</keyword>
<feature type="signal peptide" evidence="1">
    <location>
        <begin position="1"/>
        <end position="27"/>
    </location>
</feature>
<proteinExistence type="predicted"/>
<dbReference type="EMBL" id="BMJE01000003">
    <property type="protein sequence ID" value="GGB75913.1"/>
    <property type="molecule type" value="Genomic_DNA"/>
</dbReference>
<dbReference type="RefSeq" id="WP_188620623.1">
    <property type="nucleotide sequence ID" value="NZ_BMJE01000003.1"/>
</dbReference>
<evidence type="ECO:0000313" key="3">
    <source>
        <dbReference type="Proteomes" id="UP000615760"/>
    </source>
</evidence>
<evidence type="ECO:0000313" key="2">
    <source>
        <dbReference type="EMBL" id="GGB75913.1"/>
    </source>
</evidence>
<evidence type="ECO:0008006" key="4">
    <source>
        <dbReference type="Google" id="ProtNLM"/>
    </source>
</evidence>
<comment type="caution">
    <text evidence="2">The sequence shown here is derived from an EMBL/GenBank/DDBJ whole genome shotgun (WGS) entry which is preliminary data.</text>
</comment>
<sequence>MKKLVLFKKRWLLVLSLGILFSCKVTLISEYDEITDKKITELQEKTSTVLSQLEDEIGKDNYENYKKFYQEVRADLNTLEIRANAIDKNQITINHIAILKSSYDTLESLHKQKINSLEELNIIKSAFNTSFIALVKLQMAKKQGKTN</sequence>